<keyword evidence="2" id="KW-1185">Reference proteome</keyword>
<gene>
    <name evidence="1" type="ORF">F511_45084</name>
</gene>
<name>A0A2Z6ZY61_9LAMI</name>
<sequence>MRRTKYGDRPWAVGRRSARRGRTLRAAGRPWGVDCATVGGRSARLCCDVARGVVHVPPRFCLLRGGAVAAGRPLLRRRSSDVMTAGLISSRVWFGPVPGSS</sequence>
<proteinExistence type="predicted"/>
<evidence type="ECO:0000313" key="1">
    <source>
        <dbReference type="EMBL" id="KZV13753.1"/>
    </source>
</evidence>
<reference evidence="1 2" key="1">
    <citation type="journal article" date="2015" name="Proc. Natl. Acad. Sci. U.S.A.">
        <title>The resurrection genome of Boea hygrometrica: A blueprint for survival of dehydration.</title>
        <authorList>
            <person name="Xiao L."/>
            <person name="Yang G."/>
            <person name="Zhang L."/>
            <person name="Yang X."/>
            <person name="Zhao S."/>
            <person name="Ji Z."/>
            <person name="Zhou Q."/>
            <person name="Hu M."/>
            <person name="Wang Y."/>
            <person name="Chen M."/>
            <person name="Xu Y."/>
            <person name="Jin H."/>
            <person name="Xiao X."/>
            <person name="Hu G."/>
            <person name="Bao F."/>
            <person name="Hu Y."/>
            <person name="Wan P."/>
            <person name="Li L."/>
            <person name="Deng X."/>
            <person name="Kuang T."/>
            <person name="Xiang C."/>
            <person name="Zhu J.K."/>
            <person name="Oliver M.J."/>
            <person name="He Y."/>
        </authorList>
    </citation>
    <scope>NUCLEOTIDE SEQUENCE [LARGE SCALE GENOMIC DNA]</scope>
    <source>
        <strain evidence="2">cv. XS01</strain>
    </source>
</reference>
<dbReference type="Proteomes" id="UP000250235">
    <property type="component" value="Unassembled WGS sequence"/>
</dbReference>
<evidence type="ECO:0000313" key="2">
    <source>
        <dbReference type="Proteomes" id="UP000250235"/>
    </source>
</evidence>
<dbReference type="AlphaFoldDB" id="A0A2Z6ZY61"/>
<organism evidence="1 2">
    <name type="scientific">Dorcoceras hygrometricum</name>
    <dbReference type="NCBI Taxonomy" id="472368"/>
    <lineage>
        <taxon>Eukaryota</taxon>
        <taxon>Viridiplantae</taxon>
        <taxon>Streptophyta</taxon>
        <taxon>Embryophyta</taxon>
        <taxon>Tracheophyta</taxon>
        <taxon>Spermatophyta</taxon>
        <taxon>Magnoliopsida</taxon>
        <taxon>eudicotyledons</taxon>
        <taxon>Gunneridae</taxon>
        <taxon>Pentapetalae</taxon>
        <taxon>asterids</taxon>
        <taxon>lamiids</taxon>
        <taxon>Lamiales</taxon>
        <taxon>Gesneriaceae</taxon>
        <taxon>Didymocarpoideae</taxon>
        <taxon>Trichosporeae</taxon>
        <taxon>Loxocarpinae</taxon>
        <taxon>Dorcoceras</taxon>
    </lineage>
</organism>
<dbReference type="EMBL" id="KV026646">
    <property type="protein sequence ID" value="KZV13753.1"/>
    <property type="molecule type" value="Genomic_DNA"/>
</dbReference>
<accession>A0A2Z6ZY61</accession>
<protein>
    <submittedName>
        <fullName evidence="1">U-box domain-containing protein 42</fullName>
    </submittedName>
</protein>